<dbReference type="SUPFAM" id="SSF55729">
    <property type="entry name" value="Acyl-CoA N-acyltransferases (Nat)"/>
    <property type="match status" value="1"/>
</dbReference>
<accession>A0A1G2HSV6</accession>
<dbReference type="EMBL" id="MHOQ01000046">
    <property type="protein sequence ID" value="OGZ65311.1"/>
    <property type="molecule type" value="Genomic_DNA"/>
</dbReference>
<feature type="domain" description="N-acetyltransferase" evidence="1">
    <location>
        <begin position="5"/>
        <end position="150"/>
    </location>
</feature>
<comment type="caution">
    <text evidence="2">The sequence shown here is derived from an EMBL/GenBank/DDBJ whole genome shotgun (WGS) entry which is preliminary data.</text>
</comment>
<gene>
    <name evidence="2" type="ORF">A3D34_01815</name>
</gene>
<reference evidence="2 3" key="1">
    <citation type="journal article" date="2016" name="Nat. Commun.">
        <title>Thousands of microbial genomes shed light on interconnected biogeochemical processes in an aquifer system.</title>
        <authorList>
            <person name="Anantharaman K."/>
            <person name="Brown C.T."/>
            <person name="Hug L.A."/>
            <person name="Sharon I."/>
            <person name="Castelle C.J."/>
            <person name="Probst A.J."/>
            <person name="Thomas B.C."/>
            <person name="Singh A."/>
            <person name="Wilkins M.J."/>
            <person name="Karaoz U."/>
            <person name="Brodie E.L."/>
            <person name="Williams K.H."/>
            <person name="Hubbard S.S."/>
            <person name="Banfield J.F."/>
        </authorList>
    </citation>
    <scope>NUCLEOTIDE SEQUENCE [LARGE SCALE GENOMIC DNA]</scope>
</reference>
<dbReference type="InterPro" id="IPR000182">
    <property type="entry name" value="GNAT_dom"/>
</dbReference>
<evidence type="ECO:0000259" key="1">
    <source>
        <dbReference type="PROSITE" id="PS51186"/>
    </source>
</evidence>
<dbReference type="Proteomes" id="UP000179183">
    <property type="component" value="Unassembled WGS sequence"/>
</dbReference>
<dbReference type="GO" id="GO:0016747">
    <property type="term" value="F:acyltransferase activity, transferring groups other than amino-acyl groups"/>
    <property type="evidence" value="ECO:0007669"/>
    <property type="project" value="InterPro"/>
</dbReference>
<organism evidence="2 3">
    <name type="scientific">Candidatus Staskawiczbacteria bacterium RIFCSPHIGHO2_02_FULL_33_16</name>
    <dbReference type="NCBI Taxonomy" id="1802204"/>
    <lineage>
        <taxon>Bacteria</taxon>
        <taxon>Candidatus Staskawicziibacteriota</taxon>
    </lineage>
</organism>
<name>A0A1G2HSV6_9BACT</name>
<dbReference type="InterPro" id="IPR016181">
    <property type="entry name" value="Acyl_CoA_acyltransferase"/>
</dbReference>
<protein>
    <recommendedName>
        <fullName evidence="1">N-acetyltransferase domain-containing protein</fullName>
    </recommendedName>
</protein>
<dbReference type="Pfam" id="PF00583">
    <property type="entry name" value="Acetyltransf_1"/>
    <property type="match status" value="1"/>
</dbReference>
<dbReference type="Gene3D" id="3.40.630.30">
    <property type="match status" value="1"/>
</dbReference>
<evidence type="ECO:0000313" key="3">
    <source>
        <dbReference type="Proteomes" id="UP000179183"/>
    </source>
</evidence>
<evidence type="ECO:0000313" key="2">
    <source>
        <dbReference type="EMBL" id="OGZ65311.1"/>
    </source>
</evidence>
<dbReference type="AlphaFoldDB" id="A0A1G2HSV6"/>
<dbReference type="CDD" id="cd04301">
    <property type="entry name" value="NAT_SF"/>
    <property type="match status" value="1"/>
</dbReference>
<proteinExistence type="predicted"/>
<sequence length="152" mass="17231">MREDFNIRDWVLNVETKKPEMNILVSLLKNYDATVEFKDSMDVAALHYNLSFRFEDGAIVTIGIILMDHQTDSDIVIETMTTLPKSQKGKGFGSKAIGKVLQWAKDNGLKSVRATQVSNLDSENFWKKNGFIKDEGPNPCNDFIYIIPKQQG</sequence>
<dbReference type="PROSITE" id="PS51186">
    <property type="entry name" value="GNAT"/>
    <property type="match status" value="1"/>
</dbReference>